<reference evidence="1 2" key="1">
    <citation type="submission" date="2024-04" db="EMBL/GenBank/DDBJ databases">
        <authorList>
            <person name="Fracassetti M."/>
        </authorList>
    </citation>
    <scope>NUCLEOTIDE SEQUENCE [LARGE SCALE GENOMIC DNA]</scope>
</reference>
<dbReference type="EMBL" id="OZ034815">
    <property type="protein sequence ID" value="CAL1372669.1"/>
    <property type="molecule type" value="Genomic_DNA"/>
</dbReference>
<evidence type="ECO:0000313" key="2">
    <source>
        <dbReference type="Proteomes" id="UP001497516"/>
    </source>
</evidence>
<proteinExistence type="predicted"/>
<sequence>MGVSPSALKEFYVTRSGSESSQIPYQQTFPSSARIIDQFSSAVTMIITLLGRIFKRILHVGTKRCLETFFWRKAKLSKKLTCLEIQNETAASEASLRREGQIREELQQTLWQEELMWLQKARANQIVNGDKNTHYFQHVSLTRCRKNRITKLQQEDGTWIKDPKMLKLMAREFYVRLYSDNNMGQQDIPSLFNVLTGAMTSHLAANPPPEETYQIIKDMGGLKAPGKDSFHATFYQKCWDRVRVDFHDHIVDCFRNPERIKRCNETLLVLLSKVDSPKQVAQFRPIGLYNVIYKVLAKCLANRLKIFMPQLINPSQSSFVPKRHI</sequence>
<accession>A0AAV2DFL5</accession>
<organism evidence="1 2">
    <name type="scientific">Linum trigynum</name>
    <dbReference type="NCBI Taxonomy" id="586398"/>
    <lineage>
        <taxon>Eukaryota</taxon>
        <taxon>Viridiplantae</taxon>
        <taxon>Streptophyta</taxon>
        <taxon>Embryophyta</taxon>
        <taxon>Tracheophyta</taxon>
        <taxon>Spermatophyta</taxon>
        <taxon>Magnoliopsida</taxon>
        <taxon>eudicotyledons</taxon>
        <taxon>Gunneridae</taxon>
        <taxon>Pentapetalae</taxon>
        <taxon>rosids</taxon>
        <taxon>fabids</taxon>
        <taxon>Malpighiales</taxon>
        <taxon>Linaceae</taxon>
        <taxon>Linum</taxon>
    </lineage>
</organism>
<gene>
    <name evidence="1" type="ORF">LTRI10_LOCUS14655</name>
</gene>
<dbReference type="PANTHER" id="PTHR46890">
    <property type="entry name" value="NON-LTR RETROLELEMENT REVERSE TRANSCRIPTASE-LIKE PROTEIN-RELATED"/>
    <property type="match status" value="1"/>
</dbReference>
<evidence type="ECO:0008006" key="3">
    <source>
        <dbReference type="Google" id="ProtNLM"/>
    </source>
</evidence>
<dbReference type="Proteomes" id="UP001497516">
    <property type="component" value="Chromosome 2"/>
</dbReference>
<evidence type="ECO:0000313" key="1">
    <source>
        <dbReference type="EMBL" id="CAL1372669.1"/>
    </source>
</evidence>
<keyword evidence="2" id="KW-1185">Reference proteome</keyword>
<dbReference type="InterPro" id="IPR052343">
    <property type="entry name" value="Retrotransposon-Effector_Assoc"/>
</dbReference>
<dbReference type="AlphaFoldDB" id="A0AAV2DFL5"/>
<protein>
    <recommendedName>
        <fullName evidence="3">Reverse transcriptase domain-containing protein</fullName>
    </recommendedName>
</protein>
<name>A0AAV2DFL5_9ROSI</name>
<dbReference type="PANTHER" id="PTHR46890:SF48">
    <property type="entry name" value="RNA-DIRECTED DNA POLYMERASE"/>
    <property type="match status" value="1"/>
</dbReference>